<dbReference type="Proteomes" id="UP000812440">
    <property type="component" value="Chromosome 9"/>
</dbReference>
<evidence type="ECO:0000256" key="4">
    <source>
        <dbReference type="ARBA" id="ARBA00022691"/>
    </source>
</evidence>
<comment type="subunit">
    <text evidence="1">Monomer.</text>
</comment>
<dbReference type="InterPro" id="IPR029063">
    <property type="entry name" value="SAM-dependent_MTases_sf"/>
</dbReference>
<keyword evidence="2" id="KW-0489">Methyltransferase</keyword>
<keyword evidence="7" id="KW-1185">Reference proteome</keyword>
<dbReference type="SUPFAM" id="SSF53335">
    <property type="entry name" value="S-adenosyl-L-methionine-dependent methyltransferases"/>
    <property type="match status" value="1"/>
</dbReference>
<evidence type="ECO:0000256" key="3">
    <source>
        <dbReference type="ARBA" id="ARBA00022679"/>
    </source>
</evidence>
<dbReference type="Gene3D" id="3.40.50.150">
    <property type="entry name" value="Vaccinia Virus protein VP39"/>
    <property type="match status" value="1"/>
</dbReference>
<evidence type="ECO:0000313" key="6">
    <source>
        <dbReference type="EMBL" id="KAG8432281.1"/>
    </source>
</evidence>
<name>A0A8T2IP23_9PIPI</name>
<comment type="caution">
    <text evidence="6">The sequence shown here is derived from an EMBL/GenBank/DDBJ whole genome shotgun (WGS) entry which is preliminary data.</text>
</comment>
<proteinExistence type="predicted"/>
<dbReference type="FunFam" id="3.40.50.150:FF:000118">
    <property type="entry name" value="Histamine N-methyltransferase"/>
    <property type="match status" value="1"/>
</dbReference>
<dbReference type="EMBL" id="JAACNH010000009">
    <property type="protein sequence ID" value="KAG8432281.1"/>
    <property type="molecule type" value="Genomic_DNA"/>
</dbReference>
<keyword evidence="4" id="KW-0949">S-adenosyl-L-methionine</keyword>
<dbReference type="AlphaFoldDB" id="A0A8T2IP23"/>
<feature type="binding site" evidence="5">
    <location>
        <position position="28"/>
    </location>
    <ligand>
        <name>substrate</name>
    </ligand>
</feature>
<organism evidence="6 7">
    <name type="scientific">Hymenochirus boettgeri</name>
    <name type="common">Congo dwarf clawed frog</name>
    <dbReference type="NCBI Taxonomy" id="247094"/>
    <lineage>
        <taxon>Eukaryota</taxon>
        <taxon>Metazoa</taxon>
        <taxon>Chordata</taxon>
        <taxon>Craniata</taxon>
        <taxon>Vertebrata</taxon>
        <taxon>Euteleostomi</taxon>
        <taxon>Amphibia</taxon>
        <taxon>Batrachia</taxon>
        <taxon>Anura</taxon>
        <taxon>Pipoidea</taxon>
        <taxon>Pipidae</taxon>
        <taxon>Pipinae</taxon>
        <taxon>Hymenochirus</taxon>
    </lineage>
</organism>
<dbReference type="Pfam" id="PF13489">
    <property type="entry name" value="Methyltransf_23"/>
    <property type="match status" value="1"/>
</dbReference>
<feature type="binding site" evidence="5">
    <location>
        <position position="279"/>
    </location>
    <ligand>
        <name>substrate</name>
    </ligand>
</feature>
<evidence type="ECO:0000256" key="1">
    <source>
        <dbReference type="ARBA" id="ARBA00011245"/>
    </source>
</evidence>
<evidence type="ECO:0000313" key="7">
    <source>
        <dbReference type="Proteomes" id="UP000812440"/>
    </source>
</evidence>
<keyword evidence="3" id="KW-0808">Transferase</keyword>
<accession>A0A8T2IP23</accession>
<dbReference type="GO" id="GO:0032259">
    <property type="term" value="P:methylation"/>
    <property type="evidence" value="ECO:0007669"/>
    <property type="project" value="UniProtKB-KW"/>
</dbReference>
<gene>
    <name evidence="6" type="ORF">GDO86_016794</name>
</gene>
<dbReference type="PROSITE" id="PS51597">
    <property type="entry name" value="SAM_HNMT"/>
    <property type="match status" value="1"/>
</dbReference>
<dbReference type="CDD" id="cd02440">
    <property type="entry name" value="AdoMet_MTases"/>
    <property type="match status" value="1"/>
</dbReference>
<sequence length="289" mass="32781">MDPRMRSLMSDNSRYVESFRLFLENSTEHQCMEDFIETKLPAIISSIGDDKSAIKILGVGSGSGEIDLQMISKINTRYPGVPIKNVIVEPSPEQIISYKARIAKTPNIDNITFSWNNITAIEFEEQVDKVEQKEKYDFVHMIQMLYYVKDVPGTLSFFKSCLAPKGKLMITLVSGNNGWSTLWKKYSNRLPLQELTAAHIMEILSSMGARYQSYELLSDMDITECFIEGNRNGELLLDFLTATCDFKSNAPAELRDEIINDLKTPECSSHRDGKVIFNNNFSVIVVESD</sequence>
<dbReference type="OrthoDB" id="5984880at2759"/>
<dbReference type="GO" id="GO:0008170">
    <property type="term" value="F:N-methyltransferase activity"/>
    <property type="evidence" value="ECO:0007669"/>
    <property type="project" value="InterPro"/>
</dbReference>
<reference evidence="6" key="1">
    <citation type="thesis" date="2020" institute="ProQuest LLC" country="789 East Eisenhower Parkway, Ann Arbor, MI, USA">
        <title>Comparative Genomics and Chromosome Evolution.</title>
        <authorList>
            <person name="Mudd A.B."/>
        </authorList>
    </citation>
    <scope>NUCLEOTIDE SEQUENCE</scope>
    <source>
        <strain evidence="6">Female2</strain>
        <tissue evidence="6">Blood</tissue>
    </source>
</reference>
<evidence type="ECO:0000256" key="5">
    <source>
        <dbReference type="PIRSR" id="PIRSR016616-2"/>
    </source>
</evidence>
<protein>
    <recommendedName>
        <fullName evidence="8">Histamine N-methyltransferase</fullName>
    </recommendedName>
</protein>
<evidence type="ECO:0000256" key="2">
    <source>
        <dbReference type="ARBA" id="ARBA00022603"/>
    </source>
</evidence>
<dbReference type="PIRSF" id="PIRSF016616">
    <property type="entry name" value="HHMT"/>
    <property type="match status" value="1"/>
</dbReference>
<evidence type="ECO:0008006" key="8">
    <source>
        <dbReference type="Google" id="ProtNLM"/>
    </source>
</evidence>
<dbReference type="InterPro" id="IPR016673">
    <property type="entry name" value="HHMT-like"/>
</dbReference>